<dbReference type="PANTHER" id="PTHR21666:SF285">
    <property type="entry name" value="M23 FAMILY METALLOPEPTIDASE"/>
    <property type="match status" value="1"/>
</dbReference>
<organism evidence="3 4">
    <name type="scientific">Pseudidiomarina woesei</name>
    <dbReference type="NCBI Taxonomy" id="1381080"/>
    <lineage>
        <taxon>Bacteria</taxon>
        <taxon>Pseudomonadati</taxon>
        <taxon>Pseudomonadota</taxon>
        <taxon>Gammaproteobacteria</taxon>
        <taxon>Alteromonadales</taxon>
        <taxon>Idiomarinaceae</taxon>
        <taxon>Pseudidiomarina</taxon>
    </lineage>
</organism>
<dbReference type="InterPro" id="IPR016047">
    <property type="entry name" value="M23ase_b-sheet_dom"/>
</dbReference>
<name>A0A0K6GVU2_9GAMM</name>
<keyword evidence="3" id="KW-0378">Hydrolase</keyword>
<sequence>MLSRILRMSGVIAMALSSFMVVSAPTNTEKAPNITLNGAHVSGGLIIGEVKGAVAVELNGNALPITDSGHVVFGFGRDVSGPQSLVLTDITGQRFTRVIDIKPRNYKIDRVDGVPQKTVTPDPEQQARARKEAAKVWKARNNAISERVDFLAPIKMPASGRISGVYGSQRIFNGTPRNPHFGLDIAAPTGTPVLAPWSGRVVLAEDDLFYSGGTLIIEHGYGVTSTYIHLHKLHVQVGDELQQGDRIAEIGATGRVTGPHLDWRINWRHERLDPALAIEFFSEAATNPVPAADR</sequence>
<keyword evidence="4" id="KW-1185">Reference proteome</keyword>
<accession>A0A0K6GVU2</accession>
<evidence type="ECO:0000259" key="2">
    <source>
        <dbReference type="Pfam" id="PF01551"/>
    </source>
</evidence>
<evidence type="ECO:0000313" key="4">
    <source>
        <dbReference type="Proteomes" id="UP000182598"/>
    </source>
</evidence>
<dbReference type="GO" id="GO:0004222">
    <property type="term" value="F:metalloendopeptidase activity"/>
    <property type="evidence" value="ECO:0007669"/>
    <property type="project" value="TreeGrafter"/>
</dbReference>
<dbReference type="Gene3D" id="2.70.70.10">
    <property type="entry name" value="Glucose Permease (Domain IIA)"/>
    <property type="match status" value="1"/>
</dbReference>
<dbReference type="FunFam" id="2.70.70.10:FF:000019">
    <property type="entry name" value="M23 family peptidase"/>
    <property type="match status" value="1"/>
</dbReference>
<dbReference type="AlphaFoldDB" id="A0A0K6GVU2"/>
<protein>
    <submittedName>
        <fullName evidence="3">Murein DD-endopeptidase MepM and murein hydrolase activator NlpD, contain LysM domain</fullName>
    </submittedName>
</protein>
<keyword evidence="1" id="KW-0732">Signal</keyword>
<dbReference type="PANTHER" id="PTHR21666">
    <property type="entry name" value="PEPTIDASE-RELATED"/>
    <property type="match status" value="1"/>
</dbReference>
<dbReference type="CDD" id="cd12797">
    <property type="entry name" value="M23_peptidase"/>
    <property type="match status" value="1"/>
</dbReference>
<reference evidence="4" key="1">
    <citation type="submission" date="2015-08" db="EMBL/GenBank/DDBJ databases">
        <authorList>
            <person name="Varghese N."/>
        </authorList>
    </citation>
    <scope>NUCLEOTIDE SEQUENCE [LARGE SCALE GENOMIC DNA]</scope>
    <source>
        <strain evidence="4">DSM 27808</strain>
    </source>
</reference>
<evidence type="ECO:0000256" key="1">
    <source>
        <dbReference type="SAM" id="SignalP"/>
    </source>
</evidence>
<gene>
    <name evidence="3" type="ORF">Ga0061064_0189</name>
</gene>
<feature type="chain" id="PRO_5005503788" evidence="1">
    <location>
        <begin position="24"/>
        <end position="294"/>
    </location>
</feature>
<dbReference type="Proteomes" id="UP000182598">
    <property type="component" value="Unassembled WGS sequence"/>
</dbReference>
<feature type="signal peptide" evidence="1">
    <location>
        <begin position="1"/>
        <end position="23"/>
    </location>
</feature>
<dbReference type="SUPFAM" id="SSF51261">
    <property type="entry name" value="Duplicated hybrid motif"/>
    <property type="match status" value="1"/>
</dbReference>
<dbReference type="Pfam" id="PF01551">
    <property type="entry name" value="Peptidase_M23"/>
    <property type="match status" value="1"/>
</dbReference>
<evidence type="ECO:0000313" key="3">
    <source>
        <dbReference type="EMBL" id="CUA82729.1"/>
    </source>
</evidence>
<feature type="domain" description="M23ase beta-sheet core" evidence="2">
    <location>
        <begin position="179"/>
        <end position="274"/>
    </location>
</feature>
<dbReference type="OrthoDB" id="9805070at2"/>
<dbReference type="InterPro" id="IPR011055">
    <property type="entry name" value="Dup_hybrid_motif"/>
</dbReference>
<dbReference type="EMBL" id="CYHB01000001">
    <property type="protein sequence ID" value="CUA82729.1"/>
    <property type="molecule type" value="Genomic_DNA"/>
</dbReference>
<dbReference type="InterPro" id="IPR050570">
    <property type="entry name" value="Cell_wall_metabolism_enzyme"/>
</dbReference>
<dbReference type="RefSeq" id="WP_082432420.1">
    <property type="nucleotide sequence ID" value="NZ_CYHB01000001.1"/>
</dbReference>
<proteinExistence type="predicted"/>